<evidence type="ECO:0000256" key="1">
    <source>
        <dbReference type="SAM" id="MobiDB-lite"/>
    </source>
</evidence>
<dbReference type="Proteomes" id="UP000274131">
    <property type="component" value="Unassembled WGS sequence"/>
</dbReference>
<keyword evidence="3" id="KW-1185">Reference proteome</keyword>
<dbReference type="Pfam" id="PF15228">
    <property type="entry name" value="DAP"/>
    <property type="match status" value="1"/>
</dbReference>
<dbReference type="AlphaFoldDB" id="A0A0N4VIJ4"/>
<evidence type="ECO:0000313" key="4">
    <source>
        <dbReference type="WBParaSite" id="EVEC_0001064701-mRNA-1"/>
    </source>
</evidence>
<dbReference type="WBParaSite" id="EVEC_0001064701-mRNA-1">
    <property type="protein sequence ID" value="EVEC_0001064701-mRNA-1"/>
    <property type="gene ID" value="EVEC_0001064701"/>
</dbReference>
<organism evidence="4">
    <name type="scientific">Enterobius vermicularis</name>
    <name type="common">Human pinworm</name>
    <dbReference type="NCBI Taxonomy" id="51028"/>
    <lineage>
        <taxon>Eukaryota</taxon>
        <taxon>Metazoa</taxon>
        <taxon>Ecdysozoa</taxon>
        <taxon>Nematoda</taxon>
        <taxon>Chromadorea</taxon>
        <taxon>Rhabditida</taxon>
        <taxon>Spirurina</taxon>
        <taxon>Oxyuridomorpha</taxon>
        <taxon>Oxyuroidea</taxon>
        <taxon>Oxyuridae</taxon>
        <taxon>Enterobius</taxon>
    </lineage>
</organism>
<feature type="region of interest" description="Disordered" evidence="1">
    <location>
        <begin position="1"/>
        <end position="109"/>
    </location>
</feature>
<evidence type="ECO:0000313" key="3">
    <source>
        <dbReference type="Proteomes" id="UP000274131"/>
    </source>
</evidence>
<gene>
    <name evidence="2" type="ORF">EVEC_LOCUS9990</name>
</gene>
<dbReference type="EMBL" id="UXUI01010445">
    <property type="protein sequence ID" value="VDD95239.1"/>
    <property type="molecule type" value="Genomic_DNA"/>
</dbReference>
<dbReference type="STRING" id="51028.A0A0N4VIJ4"/>
<protein>
    <submittedName>
        <fullName evidence="4">Death-associated protein 1</fullName>
    </submittedName>
</protein>
<evidence type="ECO:0000313" key="2">
    <source>
        <dbReference type="EMBL" id="VDD95239.1"/>
    </source>
</evidence>
<dbReference type="InterPro" id="IPR024130">
    <property type="entry name" value="DAP1/DAPL1"/>
</dbReference>
<reference evidence="2 3" key="2">
    <citation type="submission" date="2018-10" db="EMBL/GenBank/DDBJ databases">
        <authorList>
            <consortium name="Pathogen Informatics"/>
        </authorList>
    </citation>
    <scope>NUCLEOTIDE SEQUENCE [LARGE SCALE GENOMIC DNA]</scope>
</reference>
<sequence length="109" mass="11840">MTEEEQLMKGGHAPAEKIAGGVRIARKTKNPSESEKGNGNGEKPSSEEGDSQEVVEARNVLANSGLAAQTNKDYPPEAVRAYHVKPQPQHPNPNVPHATNHIVFQPRKQ</sequence>
<proteinExistence type="predicted"/>
<name>A0A0N4VIJ4_ENTVE</name>
<dbReference type="OrthoDB" id="5973225at2759"/>
<accession>A0A0N4VIJ4</accession>
<reference evidence="4" key="1">
    <citation type="submission" date="2017-02" db="UniProtKB">
        <authorList>
            <consortium name="WormBaseParasite"/>
        </authorList>
    </citation>
    <scope>IDENTIFICATION</scope>
</reference>